<gene>
    <name evidence="2" type="ORF">PMAYCL1PPCAC_04019</name>
</gene>
<dbReference type="GO" id="GO:0005524">
    <property type="term" value="F:ATP binding"/>
    <property type="evidence" value="ECO:0007669"/>
    <property type="project" value="InterPro"/>
</dbReference>
<evidence type="ECO:0000313" key="2">
    <source>
        <dbReference type="EMBL" id="GMR33824.1"/>
    </source>
</evidence>
<feature type="non-terminal residue" evidence="2">
    <location>
        <position position="1"/>
    </location>
</feature>
<evidence type="ECO:0000259" key="1">
    <source>
        <dbReference type="Pfam" id="PF00005"/>
    </source>
</evidence>
<accession>A0AAN4Z641</accession>
<dbReference type="Pfam" id="PF00005">
    <property type="entry name" value="ABC_tran"/>
    <property type="match status" value="1"/>
</dbReference>
<dbReference type="InterPro" id="IPR039421">
    <property type="entry name" value="Type_1_exporter"/>
</dbReference>
<feature type="domain" description="ABC transporter" evidence="1">
    <location>
        <begin position="11"/>
        <end position="104"/>
    </location>
</feature>
<dbReference type="PANTHER" id="PTHR24221:SF243">
    <property type="entry name" value="P-GLYCOPROTEIN RELATED"/>
    <property type="match status" value="1"/>
</dbReference>
<protein>
    <recommendedName>
        <fullName evidence="1">ABC transporter domain-containing protein</fullName>
    </recommendedName>
</protein>
<comment type="caution">
    <text evidence="2">The sequence shown here is derived from an EMBL/GenBank/DDBJ whole genome shotgun (WGS) entry which is preliminary data.</text>
</comment>
<dbReference type="AlphaFoldDB" id="A0AAN4Z641"/>
<reference evidence="3" key="1">
    <citation type="submission" date="2022-10" db="EMBL/GenBank/DDBJ databases">
        <title>Genome assembly of Pristionchus species.</title>
        <authorList>
            <person name="Yoshida K."/>
            <person name="Sommer R.J."/>
        </authorList>
    </citation>
    <scope>NUCLEOTIDE SEQUENCE [LARGE SCALE GENOMIC DNA]</scope>
    <source>
        <strain evidence="3">RS5460</strain>
    </source>
</reference>
<dbReference type="EMBL" id="BTRK01000001">
    <property type="protein sequence ID" value="GMR33824.1"/>
    <property type="molecule type" value="Genomic_DNA"/>
</dbReference>
<sequence>RYPSRKDVKVLHSLDLVVDPGQTVALVGHSGCGKSTTIGLVTRLYMPEQGRVTIDGYDVNELNLEFLRNVVGVVQQEPVLFNATIAENLQLGLPSISQDQMIDVCRMANAH</sequence>
<dbReference type="InterPro" id="IPR003439">
    <property type="entry name" value="ABC_transporter-like_ATP-bd"/>
</dbReference>
<evidence type="ECO:0000313" key="3">
    <source>
        <dbReference type="Proteomes" id="UP001328107"/>
    </source>
</evidence>
<dbReference type="GO" id="GO:0016020">
    <property type="term" value="C:membrane"/>
    <property type="evidence" value="ECO:0007669"/>
    <property type="project" value="TreeGrafter"/>
</dbReference>
<dbReference type="GO" id="GO:0042626">
    <property type="term" value="F:ATPase-coupled transmembrane transporter activity"/>
    <property type="evidence" value="ECO:0007669"/>
    <property type="project" value="TreeGrafter"/>
</dbReference>
<dbReference type="Gene3D" id="3.40.50.300">
    <property type="entry name" value="P-loop containing nucleotide triphosphate hydrolases"/>
    <property type="match status" value="1"/>
</dbReference>
<name>A0AAN4Z641_9BILA</name>
<dbReference type="GO" id="GO:0016887">
    <property type="term" value="F:ATP hydrolysis activity"/>
    <property type="evidence" value="ECO:0007669"/>
    <property type="project" value="InterPro"/>
</dbReference>
<dbReference type="Proteomes" id="UP001328107">
    <property type="component" value="Unassembled WGS sequence"/>
</dbReference>
<keyword evidence="3" id="KW-1185">Reference proteome</keyword>
<dbReference type="SUPFAM" id="SSF52540">
    <property type="entry name" value="P-loop containing nucleoside triphosphate hydrolases"/>
    <property type="match status" value="1"/>
</dbReference>
<dbReference type="InterPro" id="IPR027417">
    <property type="entry name" value="P-loop_NTPase"/>
</dbReference>
<feature type="non-terminal residue" evidence="2">
    <location>
        <position position="111"/>
    </location>
</feature>
<proteinExistence type="predicted"/>
<organism evidence="2 3">
    <name type="scientific">Pristionchus mayeri</name>
    <dbReference type="NCBI Taxonomy" id="1317129"/>
    <lineage>
        <taxon>Eukaryota</taxon>
        <taxon>Metazoa</taxon>
        <taxon>Ecdysozoa</taxon>
        <taxon>Nematoda</taxon>
        <taxon>Chromadorea</taxon>
        <taxon>Rhabditida</taxon>
        <taxon>Rhabditina</taxon>
        <taxon>Diplogasteromorpha</taxon>
        <taxon>Diplogasteroidea</taxon>
        <taxon>Neodiplogasteridae</taxon>
        <taxon>Pristionchus</taxon>
    </lineage>
</organism>
<dbReference type="PANTHER" id="PTHR24221">
    <property type="entry name" value="ATP-BINDING CASSETTE SUB-FAMILY B"/>
    <property type="match status" value="1"/>
</dbReference>